<sequence length="132" mass="15546">PSPRTICSLPPEGHSHPDKISMVPILGRNPSKETLFLQNEFEEYVLPHVHPYFERLKPLLLRWWKILRIAYRFPHFEKIHDWFLDALRDSISTLKQDPPEVHPASADVDAFRRKDLRSLQYFPNQDSGGHQP</sequence>
<organism evidence="1 2">
    <name type="scientific">Collybia nuda</name>
    <dbReference type="NCBI Taxonomy" id="64659"/>
    <lineage>
        <taxon>Eukaryota</taxon>
        <taxon>Fungi</taxon>
        <taxon>Dikarya</taxon>
        <taxon>Basidiomycota</taxon>
        <taxon>Agaricomycotina</taxon>
        <taxon>Agaricomycetes</taxon>
        <taxon>Agaricomycetidae</taxon>
        <taxon>Agaricales</taxon>
        <taxon>Tricholomatineae</taxon>
        <taxon>Clitocybaceae</taxon>
        <taxon>Collybia</taxon>
    </lineage>
</organism>
<comment type="caution">
    <text evidence="1">The sequence shown here is derived from an EMBL/GenBank/DDBJ whole genome shotgun (WGS) entry which is preliminary data.</text>
</comment>
<feature type="non-terminal residue" evidence="1">
    <location>
        <position position="1"/>
    </location>
</feature>
<name>A0A9P5XTI7_9AGAR</name>
<evidence type="ECO:0000313" key="1">
    <source>
        <dbReference type="EMBL" id="KAF9455161.1"/>
    </source>
</evidence>
<dbReference type="OrthoDB" id="312874at2759"/>
<keyword evidence="2" id="KW-1185">Reference proteome</keyword>
<protein>
    <submittedName>
        <fullName evidence="1">Uncharacterized protein</fullName>
    </submittedName>
</protein>
<reference evidence="1" key="1">
    <citation type="submission" date="2020-11" db="EMBL/GenBank/DDBJ databases">
        <authorList>
            <consortium name="DOE Joint Genome Institute"/>
            <person name="Ahrendt S."/>
            <person name="Riley R."/>
            <person name="Andreopoulos W."/>
            <person name="Labutti K."/>
            <person name="Pangilinan J."/>
            <person name="Ruiz-Duenas F.J."/>
            <person name="Barrasa J.M."/>
            <person name="Sanchez-Garcia M."/>
            <person name="Camarero S."/>
            <person name="Miyauchi S."/>
            <person name="Serrano A."/>
            <person name="Linde D."/>
            <person name="Babiker R."/>
            <person name="Drula E."/>
            <person name="Ayuso-Fernandez I."/>
            <person name="Pacheco R."/>
            <person name="Padilla G."/>
            <person name="Ferreira P."/>
            <person name="Barriuso J."/>
            <person name="Kellner H."/>
            <person name="Castanera R."/>
            <person name="Alfaro M."/>
            <person name="Ramirez L."/>
            <person name="Pisabarro A.G."/>
            <person name="Kuo A."/>
            <person name="Tritt A."/>
            <person name="Lipzen A."/>
            <person name="He G."/>
            <person name="Yan M."/>
            <person name="Ng V."/>
            <person name="Cullen D."/>
            <person name="Martin F."/>
            <person name="Rosso M.-N."/>
            <person name="Henrissat B."/>
            <person name="Hibbett D."/>
            <person name="Martinez A.T."/>
            <person name="Grigoriev I.V."/>
        </authorList>
    </citation>
    <scope>NUCLEOTIDE SEQUENCE</scope>
    <source>
        <strain evidence="1">CBS 247.69</strain>
    </source>
</reference>
<gene>
    <name evidence="1" type="ORF">BDZ94DRAFT_1242451</name>
</gene>
<accession>A0A9P5XTI7</accession>
<evidence type="ECO:0000313" key="2">
    <source>
        <dbReference type="Proteomes" id="UP000807353"/>
    </source>
</evidence>
<dbReference type="EMBL" id="MU151010">
    <property type="protein sequence ID" value="KAF9455161.1"/>
    <property type="molecule type" value="Genomic_DNA"/>
</dbReference>
<dbReference type="Proteomes" id="UP000807353">
    <property type="component" value="Unassembled WGS sequence"/>
</dbReference>
<proteinExistence type="predicted"/>
<dbReference type="AlphaFoldDB" id="A0A9P5XTI7"/>